<evidence type="ECO:0000313" key="1">
    <source>
        <dbReference type="EMBL" id="QCI26794.1"/>
    </source>
</evidence>
<keyword evidence="2" id="KW-1185">Reference proteome</keyword>
<accession>A0A4D6YLE6</accession>
<name>A0A4D6YLE6_9GAMM</name>
<organism evidence="1 2">
    <name type="scientific">Buchnera aphidicola</name>
    <name type="common">Thelaxes californica</name>
    <dbReference type="NCBI Taxonomy" id="1315998"/>
    <lineage>
        <taxon>Bacteria</taxon>
        <taxon>Pseudomonadati</taxon>
        <taxon>Pseudomonadota</taxon>
        <taxon>Gammaproteobacteria</taxon>
        <taxon>Enterobacterales</taxon>
        <taxon>Erwiniaceae</taxon>
        <taxon>Buchnera</taxon>
    </lineage>
</organism>
<proteinExistence type="predicted"/>
<dbReference type="Proteomes" id="UP000298782">
    <property type="component" value="Chromosome"/>
</dbReference>
<reference evidence="1 2" key="1">
    <citation type="submission" date="2018-12" db="EMBL/GenBank/DDBJ databases">
        <authorList>
            <person name="Chong R.A."/>
        </authorList>
    </citation>
    <scope>NUCLEOTIDE SEQUENCE [LARGE SCALE GENOMIC DNA]</scope>
    <source>
        <strain evidence="1 2">Tca</strain>
    </source>
</reference>
<dbReference type="EMBL" id="CP034852">
    <property type="protein sequence ID" value="QCI26794.1"/>
    <property type="molecule type" value="Genomic_DNA"/>
</dbReference>
<evidence type="ECO:0000313" key="2">
    <source>
        <dbReference type="Proteomes" id="UP000298782"/>
    </source>
</evidence>
<sequence length="220" mass="25611">MLINKLNNVSLLPNSENQIKKNIDVKNIPNVTIICKNNKVINETMFSIHIPKKETQKEYDDLNSSETFFEKKYCSFEHTLKNIKNSIKIAKKNIHNYNNISNNIINSINTSSYPAKKIILMPSDEIVLHDDDHLVKIGYQLVHKTDMVYIRISKKNNDGIIYKKIKPMYVGMHIFNWDCLDQTKKSITPGTYDIKIFAKKDNTVFEIQPLIPKKLVRLTQ</sequence>
<evidence type="ECO:0008006" key="3">
    <source>
        <dbReference type="Google" id="ProtNLM"/>
    </source>
</evidence>
<dbReference type="AlphaFoldDB" id="A0A4D6YLE6"/>
<dbReference type="Gene3D" id="2.60.40.4070">
    <property type="match status" value="1"/>
</dbReference>
<dbReference type="RefSeq" id="WP_158353478.1">
    <property type="nucleotide sequence ID" value="NZ_CP034852.1"/>
</dbReference>
<dbReference type="OrthoDB" id="9785233at2"/>
<gene>
    <name evidence="1" type="ORF">D9V80_01310</name>
</gene>
<reference evidence="1 2" key="2">
    <citation type="submission" date="2019-05" db="EMBL/GenBank/DDBJ databases">
        <title>Genome evolution of the obligate endosymbiont Buchnera aphidicola.</title>
        <authorList>
            <person name="Moran N.A."/>
        </authorList>
    </citation>
    <scope>NUCLEOTIDE SEQUENCE [LARGE SCALE GENOMIC DNA]</scope>
    <source>
        <strain evidence="1 2">Tca</strain>
    </source>
</reference>
<protein>
    <recommendedName>
        <fullName evidence="3">FlgD Ig-like domain-containing protein</fullName>
    </recommendedName>
</protein>